<dbReference type="GO" id="GO:0006508">
    <property type="term" value="P:proteolysis"/>
    <property type="evidence" value="ECO:0007669"/>
    <property type="project" value="InterPro"/>
</dbReference>
<dbReference type="GO" id="GO:0016747">
    <property type="term" value="F:acyltransferase activity, transferring groups other than amino-acyl groups"/>
    <property type="evidence" value="ECO:0007669"/>
    <property type="project" value="TreeGrafter"/>
</dbReference>
<dbReference type="PANTHER" id="PTHR11802:SF29">
    <property type="entry name" value="SERINE CARBOXYPEPTIDASE-LIKE 19"/>
    <property type="match status" value="1"/>
</dbReference>
<name>W9S6I8_9ROSA</name>
<reference evidence="3" key="1">
    <citation type="submission" date="2013-01" db="EMBL/GenBank/DDBJ databases">
        <title>Draft Genome Sequence of a Mulberry Tree, Morus notabilis C.K. Schneid.</title>
        <authorList>
            <person name="He N."/>
            <person name="Zhao S."/>
        </authorList>
    </citation>
    <scope>NUCLEOTIDE SEQUENCE</scope>
</reference>
<keyword evidence="2" id="KW-0378">Hydrolase</keyword>
<organism evidence="2 3">
    <name type="scientific">Morus notabilis</name>
    <dbReference type="NCBI Taxonomy" id="981085"/>
    <lineage>
        <taxon>Eukaryota</taxon>
        <taxon>Viridiplantae</taxon>
        <taxon>Streptophyta</taxon>
        <taxon>Embryophyta</taxon>
        <taxon>Tracheophyta</taxon>
        <taxon>Spermatophyta</taxon>
        <taxon>Magnoliopsida</taxon>
        <taxon>eudicotyledons</taxon>
        <taxon>Gunneridae</taxon>
        <taxon>Pentapetalae</taxon>
        <taxon>rosids</taxon>
        <taxon>fabids</taxon>
        <taxon>Rosales</taxon>
        <taxon>Moraceae</taxon>
        <taxon>Moreae</taxon>
        <taxon>Morus</taxon>
    </lineage>
</organism>
<dbReference type="Pfam" id="PF00450">
    <property type="entry name" value="Peptidase_S10"/>
    <property type="match status" value="2"/>
</dbReference>
<dbReference type="Proteomes" id="UP000030645">
    <property type="component" value="Unassembled WGS sequence"/>
</dbReference>
<dbReference type="PANTHER" id="PTHR11802">
    <property type="entry name" value="SERINE PROTEASE FAMILY S10 SERINE CARBOXYPEPTIDASE"/>
    <property type="match status" value="1"/>
</dbReference>
<evidence type="ECO:0000313" key="3">
    <source>
        <dbReference type="Proteomes" id="UP000030645"/>
    </source>
</evidence>
<dbReference type="GO" id="GO:0019748">
    <property type="term" value="P:secondary metabolic process"/>
    <property type="evidence" value="ECO:0007669"/>
    <property type="project" value="TreeGrafter"/>
</dbReference>
<sequence>MARLSSISSQSLSLEFYRLSVFFVLFLAACSLVQLAVAVDSDTIQFLPGFWGPLPFHLETGYVGVDESEDVQLFYYFVKSERNPEKDALLLWLNGGPGCSGWSGLVYEIGPLIHNQKIEQYNGTMMPTLVLNPHSWTKVSSIIFIDSPVGTGFSYGRTPLASQSGDFKQVHHMVQFLRKWLINHPDYTANPIYISGDSYSGITIPILAHQISNENEAGVTPLINLQGYAVGNPVTNLKSIHKFEIQFAHAMALISDELYKSLKKNCRGRYNNIDPSNTKCLNDMRAYEKEDEHWFSLYWANHHSVRRALGVREGTKGKWQRCDFDVPYHKDVDNTVPYHFNLSSKGYRSLIYSGDHDLTIPFTETQAWIRSLNFPIVDDWRPWIVDAQVGGLVTYHNLLQY</sequence>
<proteinExistence type="inferred from homology"/>
<evidence type="ECO:0000256" key="1">
    <source>
        <dbReference type="ARBA" id="ARBA00009431"/>
    </source>
</evidence>
<dbReference type="FunFam" id="3.40.50.1820:FF:000072">
    <property type="entry name" value="Serine carboxypeptidase-like 19"/>
    <property type="match status" value="1"/>
</dbReference>
<dbReference type="eggNOG" id="KOG1282">
    <property type="taxonomic scope" value="Eukaryota"/>
</dbReference>
<dbReference type="GO" id="GO:0004185">
    <property type="term" value="F:serine-type carboxypeptidase activity"/>
    <property type="evidence" value="ECO:0007669"/>
    <property type="project" value="InterPro"/>
</dbReference>
<keyword evidence="2" id="KW-0645">Protease</keyword>
<comment type="similarity">
    <text evidence="1">Belongs to the peptidase S10 family.</text>
</comment>
<dbReference type="InterPro" id="IPR001563">
    <property type="entry name" value="Peptidase_S10"/>
</dbReference>
<dbReference type="PRINTS" id="PR00724">
    <property type="entry name" value="CRBOXYPTASEC"/>
</dbReference>
<keyword evidence="2" id="KW-0121">Carboxypeptidase</keyword>
<evidence type="ECO:0000313" key="2">
    <source>
        <dbReference type="EMBL" id="EXC17679.1"/>
    </source>
</evidence>
<gene>
    <name evidence="2" type="ORF">L484_003999</name>
</gene>
<protein>
    <submittedName>
        <fullName evidence="2">Serine carboxypeptidase-like 7</fullName>
    </submittedName>
</protein>
<dbReference type="SUPFAM" id="SSF53474">
    <property type="entry name" value="alpha/beta-Hydrolases"/>
    <property type="match status" value="1"/>
</dbReference>
<keyword evidence="3" id="KW-1185">Reference proteome</keyword>
<dbReference type="InterPro" id="IPR029058">
    <property type="entry name" value="AB_hydrolase_fold"/>
</dbReference>
<dbReference type="AlphaFoldDB" id="W9S6I8"/>
<dbReference type="Gene3D" id="3.40.50.12670">
    <property type="match status" value="1"/>
</dbReference>
<dbReference type="EMBL" id="KE345822">
    <property type="protein sequence ID" value="EXC17679.1"/>
    <property type="molecule type" value="Genomic_DNA"/>
</dbReference>
<dbReference type="Gene3D" id="3.40.50.1820">
    <property type="entry name" value="alpha/beta hydrolase"/>
    <property type="match status" value="1"/>
</dbReference>
<accession>W9S6I8</accession>
<dbReference type="PROSITE" id="PS51257">
    <property type="entry name" value="PROKAR_LIPOPROTEIN"/>
    <property type="match status" value="1"/>
</dbReference>